<dbReference type="EMBL" id="JBCEZU010000013">
    <property type="protein sequence ID" value="KAK9539736.1"/>
    <property type="molecule type" value="Genomic_DNA"/>
</dbReference>
<evidence type="ECO:0000313" key="2">
    <source>
        <dbReference type="Proteomes" id="UP001488805"/>
    </source>
</evidence>
<reference evidence="1 2" key="1">
    <citation type="journal article" date="2024" name="Genome Biol. Evol.">
        <title>Chromosome-level genome assembly of the viviparous eelpout Zoarces viviparus.</title>
        <authorList>
            <person name="Fuhrmann N."/>
            <person name="Brasseur M.V."/>
            <person name="Bakowski C.E."/>
            <person name="Podsiadlowski L."/>
            <person name="Prost S."/>
            <person name="Krehenwinkel H."/>
            <person name="Mayer C."/>
        </authorList>
    </citation>
    <scope>NUCLEOTIDE SEQUENCE [LARGE SCALE GENOMIC DNA]</scope>
    <source>
        <strain evidence="1">NO-MEL_2022_Ind0_liver</strain>
    </source>
</reference>
<proteinExistence type="predicted"/>
<gene>
    <name evidence="1" type="ORF">VZT92_002237</name>
</gene>
<keyword evidence="2" id="KW-1185">Reference proteome</keyword>
<protein>
    <submittedName>
        <fullName evidence="1">Uncharacterized protein</fullName>
    </submittedName>
</protein>
<sequence>MIPACSTNRAAVTKPQRKGKVGNQWVKDHLNEYAESFPQVSSLLEANINRCIYGQRGFEHHTFLEMWELYSQQSRGSSYRRPPAL</sequence>
<accession>A0AAW1FYC7</accession>
<dbReference type="Proteomes" id="UP001488805">
    <property type="component" value="Unassembled WGS sequence"/>
</dbReference>
<dbReference type="AlphaFoldDB" id="A0AAW1FYC7"/>
<evidence type="ECO:0000313" key="1">
    <source>
        <dbReference type="EMBL" id="KAK9539736.1"/>
    </source>
</evidence>
<comment type="caution">
    <text evidence="1">The sequence shown here is derived from an EMBL/GenBank/DDBJ whole genome shotgun (WGS) entry which is preliminary data.</text>
</comment>
<name>A0AAW1FYC7_ZOAVI</name>
<organism evidence="1 2">
    <name type="scientific">Zoarces viviparus</name>
    <name type="common">Viviparous eelpout</name>
    <name type="synonym">Blennius viviparus</name>
    <dbReference type="NCBI Taxonomy" id="48416"/>
    <lineage>
        <taxon>Eukaryota</taxon>
        <taxon>Metazoa</taxon>
        <taxon>Chordata</taxon>
        <taxon>Craniata</taxon>
        <taxon>Vertebrata</taxon>
        <taxon>Euteleostomi</taxon>
        <taxon>Actinopterygii</taxon>
        <taxon>Neopterygii</taxon>
        <taxon>Teleostei</taxon>
        <taxon>Neoteleostei</taxon>
        <taxon>Acanthomorphata</taxon>
        <taxon>Eupercaria</taxon>
        <taxon>Perciformes</taxon>
        <taxon>Cottioidei</taxon>
        <taxon>Zoarcales</taxon>
        <taxon>Zoarcidae</taxon>
        <taxon>Zoarcinae</taxon>
        <taxon>Zoarces</taxon>
    </lineage>
</organism>